<dbReference type="InterPro" id="IPR003439">
    <property type="entry name" value="ABC_transporter-like_ATP-bd"/>
</dbReference>
<dbReference type="PROSITE" id="PS50893">
    <property type="entry name" value="ABC_TRANSPORTER_2"/>
    <property type="match status" value="1"/>
</dbReference>
<dbReference type="SMART" id="SM00382">
    <property type="entry name" value="AAA"/>
    <property type="match status" value="1"/>
</dbReference>
<dbReference type="Pfam" id="PF00005">
    <property type="entry name" value="ABC_tran"/>
    <property type="match status" value="1"/>
</dbReference>
<evidence type="ECO:0000256" key="3">
    <source>
        <dbReference type="ARBA" id="ARBA00022741"/>
    </source>
</evidence>
<dbReference type="InterPro" id="IPR027417">
    <property type="entry name" value="P-loop_NTPase"/>
</dbReference>
<evidence type="ECO:0000256" key="4">
    <source>
        <dbReference type="ARBA" id="ARBA00022840"/>
    </source>
</evidence>
<dbReference type="EMBL" id="JWIO01000034">
    <property type="protein sequence ID" value="KLL10389.1"/>
    <property type="molecule type" value="Genomic_DNA"/>
</dbReference>
<evidence type="ECO:0000313" key="7">
    <source>
        <dbReference type="EMBL" id="KLL10389.1"/>
    </source>
</evidence>
<dbReference type="SUPFAM" id="SSF52540">
    <property type="entry name" value="P-loop containing nucleoside triphosphate hydrolases"/>
    <property type="match status" value="1"/>
</dbReference>
<evidence type="ECO:0000259" key="6">
    <source>
        <dbReference type="PROSITE" id="PS50893"/>
    </source>
</evidence>
<dbReference type="RefSeq" id="WP_013873299.1">
    <property type="nucleotide sequence ID" value="NZ_JWIO01000034.1"/>
</dbReference>
<feature type="domain" description="ABC transporter" evidence="6">
    <location>
        <begin position="18"/>
        <end position="246"/>
    </location>
</feature>
<keyword evidence="4" id="KW-0067">ATP-binding</keyword>
<comment type="similarity">
    <text evidence="1">Belongs to the ABC transporter superfamily.</text>
</comment>
<sequence length="253" mass="26773">MTAANGAAIAGDTKPYALSLRGTQSGYGRSTVLRAVDLDVPAGGVVALLGANGAGKTTLLRTAAGLNKLQHGHISIGGADHSDTPPYARTRAGLCLIPEGRGIFRSLSVRQNLRLLRPPWLPEIRSDRALEAFPALRQRLDDVAGTLSGGQQQMLALCRAYLSNPQVILVDEVSMGLAPRIIDEIFASLRQLAASGVSLVIVEQYVERAVEFADAVVVLRRGKVVFNGTPDTLDHNALVNSYLGSGDPVADRS</sequence>
<keyword evidence="3" id="KW-0547">Nucleotide-binding</keyword>
<name>A0ABR5F107_9ACTN</name>
<gene>
    <name evidence="7" type="ORF">FrCorBMG51_18520</name>
</gene>
<keyword evidence="8" id="KW-1185">Reference proteome</keyword>
<proteinExistence type="inferred from homology"/>
<dbReference type="Gene3D" id="3.40.50.300">
    <property type="entry name" value="P-loop containing nucleotide triphosphate hydrolases"/>
    <property type="match status" value="1"/>
</dbReference>
<comment type="caution">
    <text evidence="7">The sequence shown here is derived from an EMBL/GenBank/DDBJ whole genome shotgun (WGS) entry which is preliminary data.</text>
</comment>
<evidence type="ECO:0000256" key="5">
    <source>
        <dbReference type="ARBA" id="ARBA00022970"/>
    </source>
</evidence>
<dbReference type="PANTHER" id="PTHR43820:SF4">
    <property type="entry name" value="HIGH-AFFINITY BRANCHED-CHAIN AMINO ACID TRANSPORT ATP-BINDING PROTEIN LIVF"/>
    <property type="match status" value="1"/>
</dbReference>
<keyword evidence="5" id="KW-0029">Amino-acid transport</keyword>
<accession>A0ABR5F107</accession>
<evidence type="ECO:0000256" key="2">
    <source>
        <dbReference type="ARBA" id="ARBA00022448"/>
    </source>
</evidence>
<keyword evidence="2" id="KW-0813">Transport</keyword>
<dbReference type="CDD" id="cd03224">
    <property type="entry name" value="ABC_TM1139_LivF_branched"/>
    <property type="match status" value="1"/>
</dbReference>
<dbReference type="PANTHER" id="PTHR43820">
    <property type="entry name" value="HIGH-AFFINITY BRANCHED-CHAIN AMINO ACID TRANSPORT ATP-BINDING PROTEIN LIVF"/>
    <property type="match status" value="1"/>
</dbReference>
<evidence type="ECO:0000313" key="8">
    <source>
        <dbReference type="Proteomes" id="UP000035425"/>
    </source>
</evidence>
<dbReference type="InterPro" id="IPR052156">
    <property type="entry name" value="BCAA_Transport_ATP-bd_LivF"/>
</dbReference>
<dbReference type="InterPro" id="IPR003593">
    <property type="entry name" value="AAA+_ATPase"/>
</dbReference>
<dbReference type="PROSITE" id="PS00211">
    <property type="entry name" value="ABC_TRANSPORTER_1"/>
    <property type="match status" value="1"/>
</dbReference>
<organism evidence="7 8">
    <name type="scientific">Protofrankia coriariae</name>
    <dbReference type="NCBI Taxonomy" id="1562887"/>
    <lineage>
        <taxon>Bacteria</taxon>
        <taxon>Bacillati</taxon>
        <taxon>Actinomycetota</taxon>
        <taxon>Actinomycetes</taxon>
        <taxon>Frankiales</taxon>
        <taxon>Frankiaceae</taxon>
        <taxon>Protofrankia</taxon>
    </lineage>
</organism>
<dbReference type="InterPro" id="IPR017871">
    <property type="entry name" value="ABC_transporter-like_CS"/>
</dbReference>
<protein>
    <submittedName>
        <fullName evidence="7">ABC transporter</fullName>
    </submittedName>
</protein>
<dbReference type="Proteomes" id="UP000035425">
    <property type="component" value="Unassembled WGS sequence"/>
</dbReference>
<evidence type="ECO:0000256" key="1">
    <source>
        <dbReference type="ARBA" id="ARBA00005417"/>
    </source>
</evidence>
<reference evidence="7 8" key="1">
    <citation type="submission" date="2014-12" db="EMBL/GenBank/DDBJ databases">
        <title>Frankia sp. BMG5.1 draft genome.</title>
        <authorList>
            <person name="Gtari M."/>
            <person name="Ghodhbane-Gtari F."/>
            <person name="Nouioui I."/>
            <person name="Ktari A."/>
            <person name="Hezbri K."/>
            <person name="Mimouni W."/>
            <person name="Sbissi I."/>
            <person name="Ayari A."/>
            <person name="Yamanaka T."/>
            <person name="Normand P."/>
            <person name="Tisa L.S."/>
            <person name="Boudabous A."/>
        </authorList>
    </citation>
    <scope>NUCLEOTIDE SEQUENCE [LARGE SCALE GENOMIC DNA]</scope>
    <source>
        <strain evidence="7 8">BMG5.1</strain>
    </source>
</reference>